<feature type="region of interest" description="Disordered" evidence="1">
    <location>
        <begin position="263"/>
        <end position="309"/>
    </location>
</feature>
<protein>
    <submittedName>
        <fullName evidence="2">Uncharacterized protein</fullName>
    </submittedName>
</protein>
<feature type="region of interest" description="Disordered" evidence="1">
    <location>
        <begin position="110"/>
        <end position="137"/>
    </location>
</feature>
<dbReference type="Proteomes" id="UP001140091">
    <property type="component" value="Unassembled WGS sequence"/>
</dbReference>
<comment type="caution">
    <text evidence="2">The sequence shown here is derived from an EMBL/GenBank/DDBJ whole genome shotgun (WGS) entry which is preliminary data.</text>
</comment>
<feature type="non-terminal residue" evidence="2">
    <location>
        <position position="335"/>
    </location>
</feature>
<evidence type="ECO:0000313" key="2">
    <source>
        <dbReference type="EMBL" id="KAJ2920559.1"/>
    </source>
</evidence>
<dbReference type="EMBL" id="JANBPK010001865">
    <property type="protein sequence ID" value="KAJ2920559.1"/>
    <property type="molecule type" value="Genomic_DNA"/>
</dbReference>
<feature type="compositionally biased region" description="Low complexity" evidence="1">
    <location>
        <begin position="267"/>
        <end position="291"/>
    </location>
</feature>
<dbReference type="AlphaFoldDB" id="A0A9W8M9L5"/>
<reference evidence="2" key="1">
    <citation type="submission" date="2022-06" db="EMBL/GenBank/DDBJ databases">
        <title>Genome Sequence of Candolleomyces eurysporus.</title>
        <authorList>
            <person name="Buettner E."/>
        </authorList>
    </citation>
    <scope>NUCLEOTIDE SEQUENCE</scope>
    <source>
        <strain evidence="2">VTCC 930004</strain>
    </source>
</reference>
<organism evidence="2 3">
    <name type="scientific">Candolleomyces eurysporus</name>
    <dbReference type="NCBI Taxonomy" id="2828524"/>
    <lineage>
        <taxon>Eukaryota</taxon>
        <taxon>Fungi</taxon>
        <taxon>Dikarya</taxon>
        <taxon>Basidiomycota</taxon>
        <taxon>Agaricomycotina</taxon>
        <taxon>Agaricomycetes</taxon>
        <taxon>Agaricomycetidae</taxon>
        <taxon>Agaricales</taxon>
        <taxon>Agaricineae</taxon>
        <taxon>Psathyrellaceae</taxon>
        <taxon>Candolleomyces</taxon>
    </lineage>
</organism>
<evidence type="ECO:0000256" key="1">
    <source>
        <dbReference type="SAM" id="MobiDB-lite"/>
    </source>
</evidence>
<accession>A0A9W8M9L5</accession>
<gene>
    <name evidence="2" type="ORF">H1R20_g16536</name>
</gene>
<sequence length="335" mass="36837">MLKKQQLVDLIERQPDVRFPYVDKGPMQCTCKELIGILVRRLNGYYPAPPAQVIPERTRLSVSGLDGNINGEEVNLSMPMEDVRGKGVGFPAACEDKGAVVSEETEDEAAALEESGDEVAIPEGSKDETAVPEERKDEVALPEELVENHVDFHSSATVKVLNVLEKMSQQDCEKCQALFEPLAYQELLASLRVAQYVKSLETIGWETWCDYSNRTHYGGQRRPVDDQLEGALEGSHTVIRVNSKASRAEELEGGSQDLAMEVEDDAGSSQASDASSVSQSSSTMDSDSQVSIAPYLNGDKGGRPGIPRAGFRLNMKVIREAQRVRIQRLEPNLNQ</sequence>
<name>A0A9W8M9L5_9AGAR</name>
<feature type="compositionally biased region" description="Basic and acidic residues" evidence="1">
    <location>
        <begin position="124"/>
        <end position="137"/>
    </location>
</feature>
<proteinExistence type="predicted"/>
<keyword evidence="3" id="KW-1185">Reference proteome</keyword>
<evidence type="ECO:0000313" key="3">
    <source>
        <dbReference type="Proteomes" id="UP001140091"/>
    </source>
</evidence>